<organism evidence="4 5">
    <name type="scientific">Carpediemonas membranifera</name>
    <dbReference type="NCBI Taxonomy" id="201153"/>
    <lineage>
        <taxon>Eukaryota</taxon>
        <taxon>Metamonada</taxon>
        <taxon>Carpediemonas-like organisms</taxon>
        <taxon>Carpediemonas</taxon>
    </lineage>
</organism>
<name>A0A8J6B486_9EUKA</name>
<dbReference type="OrthoDB" id="1517790at2759"/>
<feature type="region of interest" description="Disordered" evidence="3">
    <location>
        <begin position="68"/>
        <end position="88"/>
    </location>
</feature>
<dbReference type="EMBL" id="JAHDYR010000036">
    <property type="protein sequence ID" value="KAG9392582.1"/>
    <property type="molecule type" value="Genomic_DNA"/>
</dbReference>
<dbReference type="PROSITE" id="PS51450">
    <property type="entry name" value="LRR"/>
    <property type="match status" value="5"/>
</dbReference>
<evidence type="ECO:0000313" key="4">
    <source>
        <dbReference type="EMBL" id="KAG9392582.1"/>
    </source>
</evidence>
<dbReference type="SMART" id="SM00369">
    <property type="entry name" value="LRR_TYP"/>
    <property type="match status" value="10"/>
</dbReference>
<keyword evidence="5" id="KW-1185">Reference proteome</keyword>
<reference evidence="4" key="1">
    <citation type="submission" date="2021-05" db="EMBL/GenBank/DDBJ databases">
        <title>A free-living protist that lacks canonical eukaryotic 1 DNA replication and segregation systems.</title>
        <authorList>
            <person name="Salas-Leiva D.E."/>
            <person name="Tromer E.C."/>
            <person name="Curtis B.A."/>
            <person name="Jerlstrom-Hultqvist J."/>
            <person name="Kolisko M."/>
            <person name="Yi Z."/>
            <person name="Salas-Leiva J.S."/>
            <person name="Gallot-Lavallee L."/>
            <person name="Kops G.J.P.L."/>
            <person name="Archibald J.M."/>
            <person name="Simpson A.G.B."/>
            <person name="Roger A.J."/>
        </authorList>
    </citation>
    <scope>NUCLEOTIDE SEQUENCE</scope>
    <source>
        <strain evidence="4">BICM</strain>
    </source>
</reference>
<dbReference type="PANTHER" id="PTHR46652">
    <property type="entry name" value="LEUCINE-RICH REPEAT AND IQ DOMAIN-CONTAINING PROTEIN 1-RELATED"/>
    <property type="match status" value="1"/>
</dbReference>
<evidence type="ECO:0000256" key="2">
    <source>
        <dbReference type="ARBA" id="ARBA00022737"/>
    </source>
</evidence>
<accession>A0A8J6B486</accession>
<dbReference type="SUPFAM" id="SSF52075">
    <property type="entry name" value="Outer arm dynein light chain 1"/>
    <property type="match status" value="1"/>
</dbReference>
<dbReference type="Pfam" id="PF13855">
    <property type="entry name" value="LRR_8"/>
    <property type="match status" value="3"/>
</dbReference>
<evidence type="ECO:0000256" key="1">
    <source>
        <dbReference type="ARBA" id="ARBA00022614"/>
    </source>
</evidence>
<gene>
    <name evidence="4" type="ORF">J8273_6050</name>
</gene>
<comment type="caution">
    <text evidence="4">The sequence shown here is derived from an EMBL/GenBank/DDBJ whole genome shotgun (WGS) entry which is preliminary data.</text>
</comment>
<dbReference type="InterPro" id="IPR032675">
    <property type="entry name" value="LRR_dom_sf"/>
</dbReference>
<dbReference type="InterPro" id="IPR001611">
    <property type="entry name" value="Leu-rich_rpt"/>
</dbReference>
<keyword evidence="2" id="KW-0677">Repeat</keyword>
<protein>
    <submittedName>
        <fullName evidence="4">Leucine rich repeat</fullName>
    </submittedName>
</protein>
<dbReference type="Proteomes" id="UP000717585">
    <property type="component" value="Unassembled WGS sequence"/>
</dbReference>
<feature type="compositionally biased region" description="Polar residues" evidence="3">
    <location>
        <begin position="75"/>
        <end position="85"/>
    </location>
</feature>
<sequence length="1391" mass="150598">MDIPEDIRDDFRRICEYNGFPEDPATMFPLEAFEVDEPTMEDWEVDKASNAPCNQVVSPVNKTTIAKSSFRGRPTRSSGVHNDATNAPARVEAVTDPYENTLPSRIRSISLFLVSKFRGGGLELFAPTLRSLSVMKCQLTEIPAAIGQCVNLHALWLSDNRLTSASHLSGLKELKRLYLNDNRLETMEGVDGLTSLQVLSMACNRLTTIESRKLPSLRCLNVASNRIATLDADVLEAYSHVLELNISGNQLSSFSEIPKLRAMTSLISLSLDDAMAKPSPISRLCNYSVYTVYNLRTLQVLDGSPVDVETRQAAEATYIKKRMYYLMRSKILDRTFIAASNQIKEWAAMDVAAAVVGVGTDLRARDSAINAAHAAAAHSLTGLRQSVKTAIQAHLVELDTGGNVRLERGKAGTPWFQSCVDLVTSRISATDAARAGLRGVRVTSVMRLQHRFMRLGFEAALEKYAGDAKEAKKGLEYLFLGRHEATPDLLSLCEHGMPDVTAFTQLGFDPAVVLSNSTAACDIDAIASCPDKTKPFRSTVLVCKVHLGDVQPHPDITPVCTNTLGWSAPHVTPQKDRPAVYITKPDDPKQRAYYFFDTAVILPEYIAEVEYVFQECGQTPATMPMGRLATLSEAPELAPMRPLLSTAAGLFQLKPPTMRAPLADDLPSPGAVLTDLTLSGVGLTTLVGLDELCPKLTRLNVSWNALHDIVLGRLANTLVELDVSYNALSRLNTVVSPTLAALHARGNLLTAPCDIIGLADHTPRLTELSIAGNLLARLDSAAVLIKALVPALVVIDGVETAPVQRPPTIGMVSGSAYSYKRSIRQMLAPVQRTSNIFPPGLTGPLCQASPSASLSLRCVVDLDLSGCGLTALSGIERACCLKRLVVSRNALTNLDPIESLTSLEEVVVKSNGLSELKSEWFAAMPNLTRLDVEQNHLTTLAPLLGLRLTFLAAGFNRLRSFHEVPPLETLLELYLGFNEIRELGAFSTLRGFRQLIILDAAGNPVVKSADYRLFALYYGAKLKVLDGLGVDGPELRRARATFEGRVTAEFLQSRVGRRPFDQVLEASLTDCAIREPIGIGALTALVRLDLHGNSITSLADMDAMPYLETLDVSSNKLESLAGAGLARCPRLKFLNASGNKLSSIAGPWDQLPRLHRLYLAHNQIATLDPTALGYLTSLDVLDLNHNQIRSLDLRAIAQTSNLSVLTVEHNGLRALSGPPNPEPAPSFGKLTTLSLADNRIGDVNEFSRLTICPMVSEVKVANNPVTRKHLCTAALLSAMPGLTRIDGEPVSPEDRLKARQLTNAQRTGQAVPTREMRVVKMTALAFDNKLGLTVAGSSMDAAPHFSLGGDFAVGPTIGTDGAVSGVLNGRKVSKAPNARTIQNIPVMKGHH</sequence>
<dbReference type="Pfam" id="PF12799">
    <property type="entry name" value="LRR_4"/>
    <property type="match status" value="1"/>
</dbReference>
<dbReference type="InterPro" id="IPR050836">
    <property type="entry name" value="SDS22/Internalin_LRR"/>
</dbReference>
<dbReference type="Gene3D" id="3.80.10.10">
    <property type="entry name" value="Ribonuclease Inhibitor"/>
    <property type="match status" value="7"/>
</dbReference>
<dbReference type="Pfam" id="PF13516">
    <property type="entry name" value="LRR_6"/>
    <property type="match status" value="2"/>
</dbReference>
<dbReference type="SMART" id="SM00365">
    <property type="entry name" value="LRR_SD22"/>
    <property type="match status" value="11"/>
</dbReference>
<keyword evidence="1" id="KW-0433">Leucine-rich repeat</keyword>
<dbReference type="PANTHER" id="PTHR46652:SF7">
    <property type="entry name" value="LEUCINE-RICH REPEAT AND IQ DOMAIN-CONTAINING PROTEIN 1"/>
    <property type="match status" value="1"/>
</dbReference>
<proteinExistence type="predicted"/>
<evidence type="ECO:0000256" key="3">
    <source>
        <dbReference type="SAM" id="MobiDB-lite"/>
    </source>
</evidence>
<dbReference type="InterPro" id="IPR025875">
    <property type="entry name" value="Leu-rich_rpt_4"/>
</dbReference>
<dbReference type="SMART" id="SM00364">
    <property type="entry name" value="LRR_BAC"/>
    <property type="match status" value="8"/>
</dbReference>
<evidence type="ECO:0000313" key="5">
    <source>
        <dbReference type="Proteomes" id="UP000717585"/>
    </source>
</evidence>
<dbReference type="InterPro" id="IPR003591">
    <property type="entry name" value="Leu-rich_rpt_typical-subtyp"/>
</dbReference>
<dbReference type="SUPFAM" id="SSF52058">
    <property type="entry name" value="L domain-like"/>
    <property type="match status" value="2"/>
</dbReference>